<reference evidence="3" key="1">
    <citation type="submission" date="2013-02" db="EMBL/GenBank/DDBJ databases">
        <authorList>
            <person name="Hughes D."/>
        </authorList>
    </citation>
    <scope>NUCLEOTIDE SEQUENCE</scope>
    <source>
        <strain>Durham</strain>
        <strain evidence="3">NC isolate 2 -- Noor lab</strain>
    </source>
</reference>
<evidence type="ECO:0000313" key="2">
    <source>
        <dbReference type="EnsemblMetazoa" id="MESCA000999-PA"/>
    </source>
</evidence>
<dbReference type="EMBL" id="CAQQ02036530">
    <property type="status" value="NOT_ANNOTATED_CDS"/>
    <property type="molecule type" value="Genomic_DNA"/>
</dbReference>
<dbReference type="EnsemblMetazoa" id="MESCA000999-RA">
    <property type="protein sequence ID" value="MESCA000999-PA"/>
    <property type="gene ID" value="MESCA000999"/>
</dbReference>
<keyword evidence="3" id="KW-1185">Reference proteome</keyword>
<keyword evidence="1" id="KW-0812">Transmembrane</keyword>
<organism evidence="2 3">
    <name type="scientific">Megaselia scalaris</name>
    <name type="common">Humpbacked fly</name>
    <name type="synonym">Phora scalaris</name>
    <dbReference type="NCBI Taxonomy" id="36166"/>
    <lineage>
        <taxon>Eukaryota</taxon>
        <taxon>Metazoa</taxon>
        <taxon>Ecdysozoa</taxon>
        <taxon>Arthropoda</taxon>
        <taxon>Hexapoda</taxon>
        <taxon>Insecta</taxon>
        <taxon>Pterygota</taxon>
        <taxon>Neoptera</taxon>
        <taxon>Endopterygota</taxon>
        <taxon>Diptera</taxon>
        <taxon>Brachycera</taxon>
        <taxon>Muscomorpha</taxon>
        <taxon>Platypezoidea</taxon>
        <taxon>Phoridae</taxon>
        <taxon>Megaseliini</taxon>
        <taxon>Megaselia</taxon>
    </lineage>
</organism>
<evidence type="ECO:0000256" key="1">
    <source>
        <dbReference type="SAM" id="Phobius"/>
    </source>
</evidence>
<feature type="transmembrane region" description="Helical" evidence="1">
    <location>
        <begin position="65"/>
        <end position="83"/>
    </location>
</feature>
<dbReference type="STRING" id="36166.T1GCI5"/>
<dbReference type="Proteomes" id="UP000015102">
    <property type="component" value="Unassembled WGS sequence"/>
</dbReference>
<dbReference type="Pfam" id="PF05216">
    <property type="entry name" value="UNC-50"/>
    <property type="match status" value="1"/>
</dbReference>
<sequence>MGSHICKFFLRNVCAFISPNTTFISYAGMVLNDPQTGHRRRLSLYHQITSFVFGYVLHYDFWRSLLLLCTWFLWTVYLQVSLWQQKSQLDSDIEWGYAFDVHLNAFFPPLMLLHFVLIILHGLVSDITIRSQFHSSPASKEHKSDLVPTSSALSLLYRFNNNWMEFRSDVHRILQISCIIDLKY</sequence>
<feature type="transmembrane region" description="Helical" evidence="1">
    <location>
        <begin position="103"/>
        <end position="124"/>
    </location>
</feature>
<dbReference type="AlphaFoldDB" id="T1GCI5"/>
<accession>T1GCI5</accession>
<reference evidence="2" key="2">
    <citation type="submission" date="2015-06" db="UniProtKB">
        <authorList>
            <consortium name="EnsemblMetazoa"/>
        </authorList>
    </citation>
    <scope>IDENTIFICATION</scope>
</reference>
<evidence type="ECO:0000313" key="3">
    <source>
        <dbReference type="Proteomes" id="UP000015102"/>
    </source>
</evidence>
<keyword evidence="1" id="KW-0472">Membrane</keyword>
<protein>
    <submittedName>
        <fullName evidence="2">Uncharacterized protein</fullName>
    </submittedName>
</protein>
<proteinExistence type="predicted"/>
<keyword evidence="1" id="KW-1133">Transmembrane helix</keyword>
<dbReference type="HOGENOM" id="CLU_1469853_0_0_1"/>
<dbReference type="InterPro" id="IPR007881">
    <property type="entry name" value="UNC-50"/>
</dbReference>
<name>T1GCI5_MEGSC</name>